<reference evidence="1" key="1">
    <citation type="submission" date="2018-10" db="EMBL/GenBank/DDBJ databases">
        <authorList>
            <person name="Gruber-Vodicka H."/>
            <person name="Jaeckle O."/>
        </authorList>
    </citation>
    <scope>NUCLEOTIDE SEQUENCE</scope>
</reference>
<name>A0A484HCA8_9ZZZZ</name>
<dbReference type="AlphaFoldDB" id="A0A484HCA8"/>
<dbReference type="EMBL" id="LR026963">
    <property type="protein sequence ID" value="VBB69798.1"/>
    <property type="molecule type" value="Genomic_DNA"/>
</dbReference>
<gene>
    <name evidence="1" type="ORF">RIEGSTA812A_PEG_1271</name>
</gene>
<organism evidence="1">
    <name type="scientific">invertebrate metagenome</name>
    <dbReference type="NCBI Taxonomy" id="1711999"/>
    <lineage>
        <taxon>unclassified sequences</taxon>
        <taxon>metagenomes</taxon>
        <taxon>organismal metagenomes</taxon>
    </lineage>
</organism>
<protein>
    <submittedName>
        <fullName evidence="1">Uncharacterized protein</fullName>
    </submittedName>
</protein>
<sequence length="72" mass="7780">MLVSVSKKWHSGSQRGSRVACRIAMASVEGARRVAGYLSVPVTGVMVDLFCTDHSSFATSLVEWDFRTACAV</sequence>
<proteinExistence type="predicted"/>
<evidence type="ECO:0000313" key="1">
    <source>
        <dbReference type="EMBL" id="VBB69798.1"/>
    </source>
</evidence>
<accession>A0A484HCA8</accession>